<gene>
    <name evidence="2" type="ORF">AGR7C_pAt0163</name>
</gene>
<reference evidence="2 3" key="1">
    <citation type="submission" date="2016-01" db="EMBL/GenBank/DDBJ databases">
        <authorList>
            <person name="Oliw E.H."/>
        </authorList>
    </citation>
    <scope>NUCLEOTIDE SEQUENCE [LARGE SCALE GENOMIC DNA]</scope>
    <source>
        <strain evidence="2 3">Zutra 3-1</strain>
    </source>
</reference>
<dbReference type="EMBL" id="FBWG01000049">
    <property type="protein sequence ID" value="CUX62087.1"/>
    <property type="molecule type" value="Genomic_DNA"/>
</dbReference>
<dbReference type="Proteomes" id="UP000191987">
    <property type="component" value="Unassembled WGS sequence"/>
</dbReference>
<sequence>MVFRLGGARRQSGPDGSVVFRGASDVKKQARKLSYKQLTARSHLDRNRRTIRIDSRW</sequence>
<dbReference type="AlphaFoldDB" id="A0A1S7S3F7"/>
<evidence type="ECO:0000313" key="3">
    <source>
        <dbReference type="Proteomes" id="UP000191987"/>
    </source>
</evidence>
<evidence type="ECO:0000256" key="1">
    <source>
        <dbReference type="SAM" id="MobiDB-lite"/>
    </source>
</evidence>
<proteinExistence type="predicted"/>
<evidence type="ECO:0000313" key="2">
    <source>
        <dbReference type="EMBL" id="CUX62087.1"/>
    </source>
</evidence>
<feature type="region of interest" description="Disordered" evidence="1">
    <location>
        <begin position="1"/>
        <end position="23"/>
    </location>
</feature>
<organism evidence="2 3">
    <name type="scientific">Agrobacterium deltaense Zutra 3/1</name>
    <dbReference type="NCBI Taxonomy" id="1183427"/>
    <lineage>
        <taxon>Bacteria</taxon>
        <taxon>Pseudomonadati</taxon>
        <taxon>Pseudomonadota</taxon>
        <taxon>Alphaproteobacteria</taxon>
        <taxon>Hyphomicrobiales</taxon>
        <taxon>Rhizobiaceae</taxon>
        <taxon>Rhizobium/Agrobacterium group</taxon>
        <taxon>Agrobacterium</taxon>
    </lineage>
</organism>
<name>A0A1S7S3F7_9HYPH</name>
<accession>A0A1S7S3F7</accession>
<protein>
    <submittedName>
        <fullName evidence="2">Uncharacterized protein</fullName>
    </submittedName>
</protein>